<dbReference type="CDD" id="cd12586">
    <property type="entry name" value="RRM1_PSP1"/>
    <property type="match status" value="1"/>
</dbReference>
<feature type="region of interest" description="Disordered" evidence="18">
    <location>
        <begin position="429"/>
        <end position="493"/>
    </location>
</feature>
<keyword evidence="5" id="KW-0488">Methylation</keyword>
<evidence type="ECO:0000256" key="13">
    <source>
        <dbReference type="ARBA" id="ARBA00023108"/>
    </source>
</evidence>
<dbReference type="CDD" id="cd12949">
    <property type="entry name" value="NOPS_PSPC1"/>
    <property type="match status" value="1"/>
</dbReference>
<dbReference type="Pfam" id="PF00076">
    <property type="entry name" value="RRM_1"/>
    <property type="match status" value="2"/>
</dbReference>
<evidence type="ECO:0007829" key="23">
    <source>
        <dbReference type="PeptideAtlas" id="A0A8I6ATP2"/>
    </source>
</evidence>
<comment type="similarity">
    <text evidence="3">Belongs to the PSPC family.</text>
</comment>
<dbReference type="GO" id="GO:0048511">
    <property type="term" value="P:rhythmic process"/>
    <property type="evidence" value="ECO:0007669"/>
    <property type="project" value="UniProtKB-KW"/>
</dbReference>
<name>A0A8I6ATP2_RAT</name>
<protein>
    <recommendedName>
        <fullName evidence="4">Paraspeckle component 1</fullName>
    </recommendedName>
</protein>
<dbReference type="AlphaFoldDB" id="A0A8I6ATP2"/>
<keyword evidence="8" id="KW-0399">Innate immunity</keyword>
<dbReference type="GO" id="GO:0042752">
    <property type="term" value="P:regulation of circadian rhythm"/>
    <property type="evidence" value="ECO:0007669"/>
    <property type="project" value="UniProtKB-ARBA"/>
</dbReference>
<dbReference type="GO" id="GO:0016363">
    <property type="term" value="C:nuclear matrix"/>
    <property type="evidence" value="ECO:0007669"/>
    <property type="project" value="UniProtKB-SubCell"/>
</dbReference>
<feature type="domain" description="RRM" evidence="19">
    <location>
        <begin position="81"/>
        <end position="153"/>
    </location>
</feature>
<feature type="compositionally biased region" description="Polar residues" evidence="18">
    <location>
        <begin position="442"/>
        <end position="460"/>
    </location>
</feature>
<evidence type="ECO:0000313" key="20">
    <source>
        <dbReference type="Ensembl" id="ENSRNOP00000097819.1"/>
    </source>
</evidence>
<dbReference type="Gene3D" id="3.30.70.330">
    <property type="match status" value="2"/>
</dbReference>
<evidence type="ECO:0000256" key="9">
    <source>
        <dbReference type="ARBA" id="ARBA00022737"/>
    </source>
</evidence>
<keyword evidence="10" id="KW-0391">Immunity</keyword>
<dbReference type="PANTHER" id="PTHR23189">
    <property type="entry name" value="RNA RECOGNITION MOTIF-CONTAINING"/>
    <property type="match status" value="1"/>
</dbReference>
<dbReference type="InterPro" id="IPR034522">
    <property type="entry name" value="PSP1_RRM1"/>
</dbReference>
<keyword evidence="13" id="KW-0090">Biological rhythms</keyword>
<dbReference type="GeneTree" id="ENSGT00940000157358"/>
<evidence type="ECO:0000256" key="8">
    <source>
        <dbReference type="ARBA" id="ARBA00022588"/>
    </source>
</evidence>
<dbReference type="GO" id="GO:0045087">
    <property type="term" value="P:innate immune response"/>
    <property type="evidence" value="ECO:0007669"/>
    <property type="project" value="UniProtKB-KW"/>
</dbReference>
<dbReference type="InterPro" id="IPR000504">
    <property type="entry name" value="RRM_dom"/>
</dbReference>
<evidence type="ECO:0000256" key="7">
    <source>
        <dbReference type="ARBA" id="ARBA00022553"/>
    </source>
</evidence>
<comment type="subcellular location">
    <subcellularLocation>
        <location evidence="1">Nucleus matrix</location>
    </subcellularLocation>
    <subcellularLocation>
        <location evidence="2">Nucleus speckle</location>
    </subcellularLocation>
</comment>
<evidence type="ECO:0000256" key="4">
    <source>
        <dbReference type="ARBA" id="ARBA00020221"/>
    </source>
</evidence>
<feature type="coiled-coil region" evidence="17">
    <location>
        <begin position="282"/>
        <end position="343"/>
    </location>
</feature>
<keyword evidence="21" id="KW-1185">Reference proteome</keyword>
<dbReference type="FunFam" id="3.30.70.330:FF:000043">
    <property type="entry name" value="paraspeckle component 1 isoform X1"/>
    <property type="match status" value="1"/>
</dbReference>
<dbReference type="InterPro" id="IPR012975">
    <property type="entry name" value="NOPS"/>
</dbReference>
<evidence type="ECO:0000256" key="2">
    <source>
        <dbReference type="ARBA" id="ARBA00004324"/>
    </source>
</evidence>
<evidence type="ECO:0000313" key="22">
    <source>
        <dbReference type="RGD" id="1310122"/>
    </source>
</evidence>
<evidence type="ECO:0000256" key="10">
    <source>
        <dbReference type="ARBA" id="ARBA00022859"/>
    </source>
</evidence>
<dbReference type="PROSITE" id="PS50102">
    <property type="entry name" value="RRM"/>
    <property type="match status" value="2"/>
</dbReference>
<reference evidence="20" key="2">
    <citation type="submission" date="2025-08" db="UniProtKB">
        <authorList>
            <consortium name="Ensembl"/>
        </authorList>
    </citation>
    <scope>IDENTIFICATION</scope>
    <source>
        <strain evidence="20">Brown Norway</strain>
    </source>
</reference>
<feature type="compositionally biased region" description="Gly residues" evidence="18">
    <location>
        <begin position="468"/>
        <end position="484"/>
    </location>
</feature>
<dbReference type="SMART" id="SM00360">
    <property type="entry name" value="RRM"/>
    <property type="match status" value="2"/>
</dbReference>
<keyword evidence="6" id="KW-0678">Repressor</keyword>
<dbReference type="GO" id="GO:0042382">
    <property type="term" value="C:paraspeckles"/>
    <property type="evidence" value="ECO:0007669"/>
    <property type="project" value="UniProtKB-ARBA"/>
</dbReference>
<keyword evidence="7" id="KW-0597">Phosphoprotein</keyword>
<reference evidence="20" key="1">
    <citation type="submission" date="2024-01" db="EMBL/GenBank/DDBJ databases">
        <title>GRCr8: a new rat reference genome assembly contstructed from accurate long reads and long range scaffolding.</title>
        <authorList>
            <person name="Doris P.A."/>
            <person name="Kalbfleisch T."/>
            <person name="Li K."/>
            <person name="Howe K."/>
            <person name="Wood J."/>
        </authorList>
    </citation>
    <scope>NUCLEOTIDE SEQUENCE [LARGE SCALE GENOMIC DNA]</scope>
    <source>
        <strain evidence="20">Brown Norway</strain>
    </source>
</reference>
<evidence type="ECO:0000256" key="17">
    <source>
        <dbReference type="SAM" id="Coils"/>
    </source>
</evidence>
<dbReference type="SUPFAM" id="SSF54928">
    <property type="entry name" value="RNA-binding domain, RBD"/>
    <property type="match status" value="1"/>
</dbReference>
<evidence type="ECO:0000256" key="12">
    <source>
        <dbReference type="ARBA" id="ARBA00023054"/>
    </source>
</evidence>
<keyword evidence="12 17" id="KW-0175">Coiled coil</keyword>
<sequence>MMLRGNLKQVRIEKNPARLRALESAAGESEPVAAAAMALTLAGEQPPPPAPSEEHPDEEMGFTIDIKSFLKPGEKTYTQRCRLFVGNLPTDITEEDFKRLFERYGEPSEVFINRDRGFGFIRLESRTLAEIAKAELDGTILKSRPLRIRFATHGAALTVKNLSPVVSNELLEQAFSQFGPVEKAVVVVDDRGRATGKGFVEFAAKPPARKALERCGDGAFLLTTTPRPVIVEPMEQFDDEDGLPEKLMQKTQQYHKEREQPPRFAQPGTFEFEYASRWKALDEMEKQQREQVDRNIREAKEKLEAEMEAARHEHQLMLMRQGKEIHEEEHRRREEEMIRHREQEELRRQQEGFKPNYMENVSEIPDSSKCRLFCIDAFSPAPAGTQGPPPMMGMNMNNRGTIPGPPMGPGPAMGPEGAANMGTPMIPDNGAVHNDRFPQGPPSQMGSPMGNRTGSETPQAPMSAVGPVSGGPGGFGRGSQGGNFEGPNKRRRY</sequence>
<evidence type="ECO:0000259" key="19">
    <source>
        <dbReference type="PROSITE" id="PS50102"/>
    </source>
</evidence>
<keyword evidence="23" id="KW-1267">Proteomics identification</keyword>
<accession>A0A8I6ATP2</accession>
<dbReference type="Pfam" id="PF08075">
    <property type="entry name" value="NOPS"/>
    <property type="match status" value="1"/>
</dbReference>
<evidence type="ECO:0000256" key="6">
    <source>
        <dbReference type="ARBA" id="ARBA00022491"/>
    </source>
</evidence>
<keyword evidence="11 16" id="KW-0694">RNA-binding</keyword>
<evidence type="ECO:0000313" key="21">
    <source>
        <dbReference type="Proteomes" id="UP000002494"/>
    </source>
</evidence>
<keyword evidence="9" id="KW-0677">Repeat</keyword>
<proteinExistence type="evidence at protein level"/>
<evidence type="ECO:0000256" key="18">
    <source>
        <dbReference type="SAM" id="MobiDB-lite"/>
    </source>
</evidence>
<keyword evidence="14" id="KW-0010">Activator</keyword>
<dbReference type="Proteomes" id="UP000002494">
    <property type="component" value="Chromosome 15"/>
</dbReference>
<evidence type="ECO:0000256" key="1">
    <source>
        <dbReference type="ARBA" id="ARBA00004109"/>
    </source>
</evidence>
<reference evidence="20" key="3">
    <citation type="submission" date="2025-09" db="UniProtKB">
        <authorList>
            <consortium name="Ensembl"/>
        </authorList>
    </citation>
    <scope>IDENTIFICATION</scope>
    <source>
        <strain evidence="20">Brown Norway</strain>
    </source>
</reference>
<organism evidence="20 21">
    <name type="scientific">Rattus norvegicus</name>
    <name type="common">Rat</name>
    <dbReference type="NCBI Taxonomy" id="10116"/>
    <lineage>
        <taxon>Eukaryota</taxon>
        <taxon>Metazoa</taxon>
        <taxon>Chordata</taxon>
        <taxon>Craniata</taxon>
        <taxon>Vertebrata</taxon>
        <taxon>Euteleostomi</taxon>
        <taxon>Mammalia</taxon>
        <taxon>Eutheria</taxon>
        <taxon>Euarchontoglires</taxon>
        <taxon>Glires</taxon>
        <taxon>Rodentia</taxon>
        <taxon>Myomorpha</taxon>
        <taxon>Muroidea</taxon>
        <taxon>Muridae</taxon>
        <taxon>Murinae</taxon>
        <taxon>Rattus</taxon>
    </lineage>
</organism>
<dbReference type="GO" id="GO:0003723">
    <property type="term" value="F:RNA binding"/>
    <property type="evidence" value="ECO:0007669"/>
    <property type="project" value="UniProtKB-UniRule"/>
</dbReference>
<dbReference type="FunFam" id="3.30.70.330:FF:000126">
    <property type="entry name" value="paraspeckle component 1 isoform X1"/>
    <property type="match status" value="1"/>
</dbReference>
<evidence type="ECO:0000256" key="14">
    <source>
        <dbReference type="ARBA" id="ARBA00023159"/>
    </source>
</evidence>
<dbReference type="Gene3D" id="6.10.250.1170">
    <property type="match status" value="1"/>
</dbReference>
<evidence type="ECO:0000256" key="15">
    <source>
        <dbReference type="ARBA" id="ARBA00023242"/>
    </source>
</evidence>
<keyword evidence="15" id="KW-0539">Nucleus</keyword>
<evidence type="ECO:0000256" key="3">
    <source>
        <dbReference type="ARBA" id="ARBA00005922"/>
    </source>
</evidence>
<dbReference type="InterPro" id="IPR012677">
    <property type="entry name" value="Nucleotide-bd_a/b_plait_sf"/>
</dbReference>
<dbReference type="GO" id="GO:0016607">
    <property type="term" value="C:nuclear speck"/>
    <property type="evidence" value="ECO:0007669"/>
    <property type="project" value="UniProtKB-SubCell"/>
</dbReference>
<dbReference type="InterPro" id="IPR035979">
    <property type="entry name" value="RBD_domain_sf"/>
</dbReference>
<dbReference type="Ensembl" id="ENSRNOT00000076913.4">
    <property type="protein sequence ID" value="ENSRNOP00000097819.1"/>
    <property type="gene ID" value="ENSRNOG00000020782.9"/>
</dbReference>
<gene>
    <name evidence="20 22" type="primary">Pspc1</name>
</gene>
<evidence type="ECO:0000256" key="16">
    <source>
        <dbReference type="PROSITE-ProRule" id="PRU00176"/>
    </source>
</evidence>
<dbReference type="RGD" id="1310122">
    <property type="gene designation" value="Pspc1"/>
</dbReference>
<feature type="domain" description="RRM" evidence="19">
    <location>
        <begin position="155"/>
        <end position="236"/>
    </location>
</feature>
<evidence type="ECO:0000256" key="11">
    <source>
        <dbReference type="ARBA" id="ARBA00022884"/>
    </source>
</evidence>
<evidence type="ECO:0000256" key="5">
    <source>
        <dbReference type="ARBA" id="ARBA00022481"/>
    </source>
</evidence>